<dbReference type="Proteomes" id="UP000241858">
    <property type="component" value="Unassembled WGS sequence"/>
</dbReference>
<keyword evidence="5" id="KW-1185">Reference proteome</keyword>
<protein>
    <recommendedName>
        <fullName evidence="1">UPF0352 protein C0W81_03765</fullName>
    </recommendedName>
</protein>
<dbReference type="PIRSF" id="PIRSF006188">
    <property type="entry name" value="UCP006188"/>
    <property type="match status" value="1"/>
</dbReference>
<dbReference type="OrthoDB" id="5771474at2"/>
<evidence type="ECO:0000256" key="1">
    <source>
        <dbReference type="HAMAP-Rule" id="MF_00816"/>
    </source>
</evidence>
<dbReference type="GeneID" id="29942350"/>
<dbReference type="Gene3D" id="1.10.3390.10">
    <property type="entry name" value="YejL-like"/>
    <property type="match status" value="1"/>
</dbReference>
<dbReference type="InterPro" id="IPR023202">
    <property type="entry name" value="YejL_sf"/>
</dbReference>
<dbReference type="Proteomes" id="UP000240254">
    <property type="component" value="Unassembled WGS sequence"/>
</dbReference>
<accession>A0A1A6UB52</accession>
<evidence type="ECO:0000313" key="5">
    <source>
        <dbReference type="Proteomes" id="UP000196485"/>
    </source>
</evidence>
<dbReference type="HAMAP" id="MF_00816">
    <property type="entry name" value="UPF0352"/>
    <property type="match status" value="1"/>
</dbReference>
<dbReference type="Pfam" id="PF07208">
    <property type="entry name" value="DUF1414"/>
    <property type="match status" value="1"/>
</dbReference>
<evidence type="ECO:0000313" key="7">
    <source>
        <dbReference type="Proteomes" id="UP000241858"/>
    </source>
</evidence>
<evidence type="ECO:0000313" key="6">
    <source>
        <dbReference type="Proteomes" id="UP000240254"/>
    </source>
</evidence>
<organism evidence="3 6">
    <name type="scientific">Photobacterium aquimaris</name>
    <dbReference type="NCBI Taxonomy" id="512643"/>
    <lineage>
        <taxon>Bacteria</taxon>
        <taxon>Pseudomonadati</taxon>
        <taxon>Pseudomonadota</taxon>
        <taxon>Gammaproteobacteria</taxon>
        <taxon>Vibrionales</taxon>
        <taxon>Vibrionaceae</taxon>
        <taxon>Photobacterium</taxon>
    </lineage>
</organism>
<reference evidence="5" key="1">
    <citation type="submission" date="2017-06" db="EMBL/GenBank/DDBJ databases">
        <authorList>
            <person name="Rodrigo-Torres L."/>
            <person name="Arahal R. D."/>
            <person name="Lucena T."/>
        </authorList>
    </citation>
    <scope>NUCLEOTIDE SEQUENCE [LARGE SCALE GENOMIC DNA]</scope>
    <source>
        <strain evidence="5">type strain: CECT 9192</strain>
    </source>
</reference>
<reference evidence="6 7" key="3">
    <citation type="submission" date="2018-03" db="EMBL/GenBank/DDBJ databases">
        <title>Whole genome sequencing of Histamine producing bacteria.</title>
        <authorList>
            <person name="Butler K."/>
        </authorList>
    </citation>
    <scope>NUCLEOTIDE SEQUENCE [LARGE SCALE GENOMIC DNA]</scope>
    <source>
        <strain evidence="3 6">BS2</strain>
        <strain evidence="2 7">DSM 23343</strain>
    </source>
</reference>
<reference evidence="4" key="2">
    <citation type="submission" date="2017-06" db="EMBL/GenBank/DDBJ databases">
        <authorList>
            <person name="Kim H.J."/>
            <person name="Triplett B.A."/>
        </authorList>
    </citation>
    <scope>NUCLEOTIDE SEQUENCE [LARGE SCALE GENOMIC DNA]</scope>
    <source>
        <strain evidence="4">Type strain: CECT 9192</strain>
    </source>
</reference>
<evidence type="ECO:0000313" key="3">
    <source>
        <dbReference type="EMBL" id="PSU31126.1"/>
    </source>
</evidence>
<proteinExistence type="inferred from homology"/>
<dbReference type="InterPro" id="IPR009857">
    <property type="entry name" value="UPF0352"/>
</dbReference>
<gene>
    <name evidence="2" type="ORF">C0W81_03765</name>
    <name evidence="3" type="ORF">CTM88_02495</name>
    <name evidence="4" type="ORF">PAQU9191_02142</name>
</gene>
<evidence type="ECO:0000313" key="2">
    <source>
        <dbReference type="EMBL" id="PSU10524.1"/>
    </source>
</evidence>
<dbReference type="Proteomes" id="UP000196485">
    <property type="component" value="Unassembled WGS sequence"/>
</dbReference>
<dbReference type="EMBL" id="PYMK01000002">
    <property type="protein sequence ID" value="PSU31126.1"/>
    <property type="molecule type" value="Genomic_DNA"/>
</dbReference>
<sequence>MPITSKYSTKKVEQIIDDVFDVLDKHNTSPELALMVVGDIATNIINANVPVAQREVLAQKFAKALQASIKKD</sequence>
<name>A0A1A6UB52_9GAMM</name>
<dbReference type="EMBL" id="FYAH01000003">
    <property type="protein sequence ID" value="SMY16902.1"/>
    <property type="molecule type" value="Genomic_DNA"/>
</dbReference>
<comment type="similarity">
    <text evidence="1">Belongs to the UPF0352 family.</text>
</comment>
<dbReference type="NCBIfam" id="NF010242">
    <property type="entry name" value="PRK13689.1"/>
    <property type="match status" value="1"/>
</dbReference>
<dbReference type="AlphaFoldDB" id="A0A1A6UB52"/>
<dbReference type="EMBL" id="PYLY01000005">
    <property type="protein sequence ID" value="PSU10524.1"/>
    <property type="molecule type" value="Genomic_DNA"/>
</dbReference>
<evidence type="ECO:0000313" key="4">
    <source>
        <dbReference type="EMBL" id="SMY16902.1"/>
    </source>
</evidence>
<dbReference type="RefSeq" id="WP_036793798.1">
    <property type="nucleotide sequence ID" value="NZ_FYAH01000003.1"/>
</dbReference>
<dbReference type="SUPFAM" id="SSF158651">
    <property type="entry name" value="YejL-like"/>
    <property type="match status" value="1"/>
</dbReference>